<dbReference type="Proteomes" id="UP000189666">
    <property type="component" value="Chromosome"/>
</dbReference>
<evidence type="ECO:0000256" key="6">
    <source>
        <dbReference type="SAM" id="Phobius"/>
    </source>
</evidence>
<dbReference type="GO" id="GO:0003735">
    <property type="term" value="F:structural constituent of ribosome"/>
    <property type="evidence" value="ECO:0007669"/>
    <property type="project" value="InterPro"/>
</dbReference>
<keyword evidence="6" id="KW-0472">Membrane</keyword>
<dbReference type="GO" id="GO:0019843">
    <property type="term" value="F:rRNA binding"/>
    <property type="evidence" value="ECO:0007669"/>
    <property type="project" value="InterPro"/>
</dbReference>
<dbReference type="GO" id="GO:0006412">
    <property type="term" value="P:translation"/>
    <property type="evidence" value="ECO:0007669"/>
    <property type="project" value="InterPro"/>
</dbReference>
<keyword evidence="6" id="KW-1133">Transmembrane helix</keyword>
<keyword evidence="2 7" id="KW-0689">Ribosomal protein</keyword>
<dbReference type="GO" id="GO:1990904">
    <property type="term" value="C:ribonucleoprotein complex"/>
    <property type="evidence" value="ECO:0007669"/>
    <property type="project" value="UniProtKB-KW"/>
</dbReference>
<gene>
    <name evidence="7" type="ORF">BW244_0107</name>
</gene>
<name>A0A1U9RST4_CARRU</name>
<sequence length="104" mass="12750">MTRSVKSLQIKKRKKYLKFTKGFFGRKKNCFKLSKQYYIKSLHKSYIEKKKKKIFFSIKKIIIINFIFRIYFGFSYNKLVFLLKKNFCNINKLKIIFLLIKLTL</sequence>
<reference evidence="7 8" key="1">
    <citation type="submission" date="2017-02" db="EMBL/GenBank/DDBJ databases">
        <title>Complete Genome of Candidatus Carsonella ruddii strain BC, a Nutritional Endosymbiont of Bactericera cockerelli.</title>
        <authorList>
            <person name="Riley A.B."/>
            <person name="Kim D.H."/>
            <person name="Hansen A.K."/>
        </authorList>
    </citation>
    <scope>NUCLEOTIDE SEQUENCE [LARGE SCALE GENOMIC DNA]</scope>
    <source>
        <strain evidence="7 8">BC</strain>
    </source>
</reference>
<dbReference type="InterPro" id="IPR005813">
    <property type="entry name" value="Ribosomal_bL20"/>
</dbReference>
<feature type="transmembrane region" description="Helical" evidence="6">
    <location>
        <begin position="54"/>
        <end position="74"/>
    </location>
</feature>
<evidence type="ECO:0000256" key="2">
    <source>
        <dbReference type="ARBA" id="ARBA00022980"/>
    </source>
</evidence>
<organism evidence="7 8">
    <name type="scientific">Carsonella ruddii</name>
    <dbReference type="NCBI Taxonomy" id="114186"/>
    <lineage>
        <taxon>Bacteria</taxon>
        <taxon>Pseudomonadati</taxon>
        <taxon>Pseudomonadota</taxon>
        <taxon>Gammaproteobacteria</taxon>
        <taxon>Oceanospirillales</taxon>
        <taxon>Halomonadaceae</taxon>
        <taxon>Zymobacter group</taxon>
        <taxon>Candidatus Carsonella</taxon>
    </lineage>
</organism>
<dbReference type="AlphaFoldDB" id="A0A1U9RST4"/>
<keyword evidence="6" id="KW-0812">Transmembrane</keyword>
<dbReference type="EMBL" id="CP019943">
    <property type="protein sequence ID" value="AQU89525.1"/>
    <property type="molecule type" value="Genomic_DNA"/>
</dbReference>
<dbReference type="Pfam" id="PF00453">
    <property type="entry name" value="Ribosomal_L20"/>
    <property type="match status" value="1"/>
</dbReference>
<dbReference type="PRINTS" id="PR00062">
    <property type="entry name" value="RIBOSOMALL20"/>
</dbReference>
<accession>A0A1U9RST4</accession>
<dbReference type="SUPFAM" id="SSF74731">
    <property type="entry name" value="Ribosomal protein L20"/>
    <property type="match status" value="1"/>
</dbReference>
<evidence type="ECO:0000256" key="3">
    <source>
        <dbReference type="ARBA" id="ARBA00023274"/>
    </source>
</evidence>
<evidence type="ECO:0000256" key="1">
    <source>
        <dbReference type="ARBA" id="ARBA00007698"/>
    </source>
</evidence>
<protein>
    <recommendedName>
        <fullName evidence="4">Large ribosomal subunit protein bL20</fullName>
    </recommendedName>
    <alternativeName>
        <fullName evidence="5">50S ribosomal protein L20</fullName>
    </alternativeName>
</protein>
<keyword evidence="3" id="KW-0687">Ribonucleoprotein</keyword>
<dbReference type="InterPro" id="IPR035566">
    <property type="entry name" value="Ribosomal_protein_bL20_C"/>
</dbReference>
<dbReference type="GO" id="GO:0005840">
    <property type="term" value="C:ribosome"/>
    <property type="evidence" value="ECO:0007669"/>
    <property type="project" value="UniProtKB-KW"/>
</dbReference>
<proteinExistence type="inferred from homology"/>
<dbReference type="Gene3D" id="6.10.160.10">
    <property type="match status" value="1"/>
</dbReference>
<evidence type="ECO:0000313" key="7">
    <source>
        <dbReference type="EMBL" id="AQU89525.1"/>
    </source>
</evidence>
<evidence type="ECO:0000313" key="8">
    <source>
        <dbReference type="Proteomes" id="UP000189666"/>
    </source>
</evidence>
<dbReference type="RefSeq" id="WP_211118360.1">
    <property type="nucleotide sequence ID" value="NZ_CP019943.1"/>
</dbReference>
<evidence type="ECO:0000256" key="5">
    <source>
        <dbReference type="ARBA" id="ARBA00035482"/>
    </source>
</evidence>
<evidence type="ECO:0000256" key="4">
    <source>
        <dbReference type="ARBA" id="ARBA00035172"/>
    </source>
</evidence>
<comment type="similarity">
    <text evidence="1">Belongs to the bacterial ribosomal protein bL20 family.</text>
</comment>